<dbReference type="STRING" id="519424.AZF04_09105"/>
<dbReference type="Pfam" id="PF00266">
    <property type="entry name" value="Aminotran_5"/>
    <property type="match status" value="1"/>
</dbReference>
<feature type="domain" description="Aminotransferase class V" evidence="8">
    <location>
        <begin position="2"/>
        <end position="371"/>
    </location>
</feature>
<dbReference type="PIRSF" id="PIRSF005572">
    <property type="entry name" value="NifS"/>
    <property type="match status" value="1"/>
</dbReference>
<dbReference type="InterPro" id="IPR020578">
    <property type="entry name" value="Aminotrans_V_PyrdxlP_BS"/>
</dbReference>
<dbReference type="GO" id="GO:0006534">
    <property type="term" value="P:cysteine metabolic process"/>
    <property type="evidence" value="ECO:0007669"/>
    <property type="project" value="InterPro"/>
</dbReference>
<proteinExistence type="inferred from homology"/>
<protein>
    <recommendedName>
        <fullName evidence="3">cysteine desulfurase</fullName>
        <ecNumber evidence="3">2.8.1.7</ecNumber>
    </recommendedName>
</protein>
<dbReference type="Gene3D" id="3.40.640.10">
    <property type="entry name" value="Type I PLP-dependent aspartate aminotransferase-like (Major domain)"/>
    <property type="match status" value="1"/>
</dbReference>
<gene>
    <name evidence="9" type="ORF">AZF04_09105</name>
</gene>
<dbReference type="InterPro" id="IPR010969">
    <property type="entry name" value="Cys_dSase-rel_unknwn_funct"/>
</dbReference>
<evidence type="ECO:0000256" key="7">
    <source>
        <dbReference type="RuleBase" id="RU004504"/>
    </source>
</evidence>
<dbReference type="InterPro" id="IPR016454">
    <property type="entry name" value="Cysteine_dSase"/>
</dbReference>
<dbReference type="InterPro" id="IPR000192">
    <property type="entry name" value="Aminotrans_V_dom"/>
</dbReference>
<dbReference type="GO" id="GO:0031071">
    <property type="term" value="F:cysteine desulfurase activity"/>
    <property type="evidence" value="ECO:0007669"/>
    <property type="project" value="UniProtKB-EC"/>
</dbReference>
<reference evidence="9" key="1">
    <citation type="submission" date="2016-02" db="EMBL/GenBank/DDBJ databases">
        <title>Genome sequence of Bacillus trypoxylicola KCTC 13244(T).</title>
        <authorList>
            <person name="Jeong H."/>
            <person name="Park S.-H."/>
            <person name="Choi S.-K."/>
        </authorList>
    </citation>
    <scope>NUCLEOTIDE SEQUENCE [LARGE SCALE GENOMIC DNA]</scope>
    <source>
        <strain evidence="9">KCTC 13244</strain>
    </source>
</reference>
<dbReference type="AlphaFoldDB" id="A0A162DHK6"/>
<dbReference type="InterPro" id="IPR015424">
    <property type="entry name" value="PyrdxlP-dep_Trfase"/>
</dbReference>
<dbReference type="InterPro" id="IPR015421">
    <property type="entry name" value="PyrdxlP-dep_Trfase_major"/>
</dbReference>
<dbReference type="OrthoDB" id="9804366at2"/>
<dbReference type="PANTHER" id="PTHR43586">
    <property type="entry name" value="CYSTEINE DESULFURASE"/>
    <property type="match status" value="1"/>
</dbReference>
<keyword evidence="10" id="KW-1185">Reference proteome</keyword>
<comment type="cofactor">
    <cofactor evidence="1 7">
        <name>pyridoxal 5'-phosphate</name>
        <dbReference type="ChEBI" id="CHEBI:597326"/>
    </cofactor>
</comment>
<organism evidence="9 10">
    <name type="scientific">Alkalihalobacillus trypoxylicola</name>
    <dbReference type="NCBI Taxonomy" id="519424"/>
    <lineage>
        <taxon>Bacteria</taxon>
        <taxon>Bacillati</taxon>
        <taxon>Bacillota</taxon>
        <taxon>Bacilli</taxon>
        <taxon>Bacillales</taxon>
        <taxon>Bacillaceae</taxon>
        <taxon>Alkalihalobacillus</taxon>
    </lineage>
</organism>
<name>A0A162DHK6_9BACI</name>
<evidence type="ECO:0000256" key="3">
    <source>
        <dbReference type="ARBA" id="ARBA00012239"/>
    </source>
</evidence>
<keyword evidence="4" id="KW-0808">Transferase</keyword>
<dbReference type="Proteomes" id="UP000075806">
    <property type="component" value="Unassembled WGS sequence"/>
</dbReference>
<dbReference type="NCBIfam" id="TIGR01977">
    <property type="entry name" value="am_tr_V_EF2568"/>
    <property type="match status" value="1"/>
</dbReference>
<dbReference type="CDD" id="cd06453">
    <property type="entry name" value="SufS_like"/>
    <property type="match status" value="1"/>
</dbReference>
<comment type="caution">
    <text evidence="9">The sequence shown here is derived from an EMBL/GenBank/DDBJ whole genome shotgun (WGS) entry which is preliminary data.</text>
</comment>
<dbReference type="PROSITE" id="PS00595">
    <property type="entry name" value="AA_TRANSFER_CLASS_5"/>
    <property type="match status" value="1"/>
</dbReference>
<evidence type="ECO:0000259" key="8">
    <source>
        <dbReference type="Pfam" id="PF00266"/>
    </source>
</evidence>
<evidence type="ECO:0000313" key="9">
    <source>
        <dbReference type="EMBL" id="KYG29656.1"/>
    </source>
</evidence>
<evidence type="ECO:0000256" key="2">
    <source>
        <dbReference type="ARBA" id="ARBA00010447"/>
    </source>
</evidence>
<dbReference type="InterPro" id="IPR015422">
    <property type="entry name" value="PyrdxlP-dep_Trfase_small"/>
</dbReference>
<dbReference type="InterPro" id="IPR010970">
    <property type="entry name" value="Cys_dSase_SufS"/>
</dbReference>
<dbReference type="PANTHER" id="PTHR43586:SF4">
    <property type="entry name" value="ISOPENICILLIN N EPIMERASE"/>
    <property type="match status" value="1"/>
</dbReference>
<evidence type="ECO:0000256" key="5">
    <source>
        <dbReference type="ARBA" id="ARBA00022898"/>
    </source>
</evidence>
<accession>A0A162DHK6</accession>
<dbReference type="Gene3D" id="3.90.1150.10">
    <property type="entry name" value="Aspartate Aminotransferase, domain 1"/>
    <property type="match status" value="1"/>
</dbReference>
<comment type="catalytic activity">
    <reaction evidence="6">
        <text>(sulfur carrier)-H + L-cysteine = (sulfur carrier)-SH + L-alanine</text>
        <dbReference type="Rhea" id="RHEA:43892"/>
        <dbReference type="Rhea" id="RHEA-COMP:14737"/>
        <dbReference type="Rhea" id="RHEA-COMP:14739"/>
        <dbReference type="ChEBI" id="CHEBI:29917"/>
        <dbReference type="ChEBI" id="CHEBI:35235"/>
        <dbReference type="ChEBI" id="CHEBI:57972"/>
        <dbReference type="ChEBI" id="CHEBI:64428"/>
        <dbReference type="EC" id="2.8.1.7"/>
    </reaction>
</comment>
<evidence type="ECO:0000256" key="4">
    <source>
        <dbReference type="ARBA" id="ARBA00022679"/>
    </source>
</evidence>
<dbReference type="GO" id="GO:0030170">
    <property type="term" value="F:pyridoxal phosphate binding"/>
    <property type="evidence" value="ECO:0007669"/>
    <property type="project" value="InterPro"/>
</dbReference>
<evidence type="ECO:0000313" key="10">
    <source>
        <dbReference type="Proteomes" id="UP000075806"/>
    </source>
</evidence>
<dbReference type="EMBL" id="LTAO01000023">
    <property type="protein sequence ID" value="KYG29656.1"/>
    <property type="molecule type" value="Genomic_DNA"/>
</dbReference>
<evidence type="ECO:0000256" key="1">
    <source>
        <dbReference type="ARBA" id="ARBA00001933"/>
    </source>
</evidence>
<evidence type="ECO:0000256" key="6">
    <source>
        <dbReference type="ARBA" id="ARBA00050776"/>
    </source>
</evidence>
<dbReference type="RefSeq" id="WP_061949444.1">
    <property type="nucleotide sequence ID" value="NZ_LTAO01000023.1"/>
</dbReference>
<dbReference type="EC" id="2.8.1.7" evidence="3"/>
<keyword evidence="5" id="KW-0663">Pyridoxal phosphate</keyword>
<dbReference type="SUPFAM" id="SSF53383">
    <property type="entry name" value="PLP-dependent transferases"/>
    <property type="match status" value="1"/>
</dbReference>
<sequence length="387" mass="42515">MIYFDHAASSYPKPKQVAEAMMEAVNEYSANPGRSGHHLSQIASQKINETRKELATMFGAPSPNHVWFYQNATMALNQALLGFPFQEGEHVVTTAFEHNSVLRPLYRLTEQKKIDVTYVEPNEEGLITENEIEMVITAKTRMIVVSHASNVTGSIVPLRKIAAIAKTKGIVLLVDASQTAGIIPINMENDDVDLLAFAGHKGMLGPQGTAVLISRKDFSLEPIITGGTGGDSELPGQPSHWPERYEAGTLNAPGIIGLHAGLQFIKKQGIEQIHEHEKKLLELCMKELESINGLTLYGTRDLTQRVAVISFRMEQLDSQELAIILDEHYKIAVRAGLHCAPKTHHSLASIDSGLVRVSFGPYNTEEEVKQFINAMKAIGEAFILAGE</sequence>
<comment type="similarity">
    <text evidence="2">Belongs to the class-V pyridoxal-phosphate-dependent aminotransferase family. Csd subfamily.</text>
</comment>